<evidence type="ECO:0000256" key="4">
    <source>
        <dbReference type="ARBA" id="ARBA00023098"/>
    </source>
</evidence>
<keyword evidence="3" id="KW-0276">Fatty acid metabolism</keyword>
<dbReference type="Gene3D" id="3.90.226.10">
    <property type="entry name" value="2-enoyl-CoA Hydratase, Chain A, domain 1"/>
    <property type="match status" value="1"/>
</dbReference>
<dbReference type="HOGENOM" id="CLU_009834_7_2_11"/>
<dbReference type="PATRIC" id="fig|1224163.3.peg.2283"/>
<dbReference type="GO" id="GO:0018812">
    <property type="term" value="F:3-hydroxyacyl-CoA dehydratase activity"/>
    <property type="evidence" value="ECO:0007669"/>
    <property type="project" value="RHEA"/>
</dbReference>
<protein>
    <submittedName>
        <fullName evidence="9">Enoyl-CoA hydratase</fullName>
        <ecNumber evidence="9">4.2.1.17</ecNumber>
    </submittedName>
</protein>
<dbReference type="InterPro" id="IPR029045">
    <property type="entry name" value="ClpP/crotonase-like_dom_sf"/>
</dbReference>
<dbReference type="Pfam" id="PF00378">
    <property type="entry name" value="ECH_1"/>
    <property type="match status" value="1"/>
</dbReference>
<evidence type="ECO:0000256" key="2">
    <source>
        <dbReference type="ARBA" id="ARBA00005254"/>
    </source>
</evidence>
<evidence type="ECO:0000256" key="3">
    <source>
        <dbReference type="ARBA" id="ARBA00022832"/>
    </source>
</evidence>
<evidence type="ECO:0000256" key="1">
    <source>
        <dbReference type="ARBA" id="ARBA00002994"/>
    </source>
</evidence>
<dbReference type="Proteomes" id="UP000015388">
    <property type="component" value="Chromosome"/>
</dbReference>
<accession>S5T523</accession>
<sequence>MADLVHRQSLNQGLVQLLTLNRHPKRNALDTAMCLAIEEALLGAVEEGARVVVLTGDGTVFSAGADLTSQAFADELYPALENMLDTIRTLPIVVIAAVNGPAIGAGTMLAMACDIRLVAEDAYFHVPVVDVGIALDEITIRTLELLVGGARARQMLLTGARLTAAAAVDSGFAVAEGDINTALMFADMCASKAPLTVKQIKMEFAHSSGRPFGREDRATAQLNAWWSEDLQEARRAREEKRRPEFHGK</sequence>
<dbReference type="GO" id="GO:0006635">
    <property type="term" value="P:fatty acid beta-oxidation"/>
    <property type="evidence" value="ECO:0007669"/>
    <property type="project" value="TreeGrafter"/>
</dbReference>
<reference evidence="9 10" key="1">
    <citation type="submission" date="2012-11" db="EMBL/GenBank/DDBJ databases">
        <title>The complete genome sequence of Corynebacterium maris Coryn-1 (=DSM 45190).</title>
        <authorList>
            <person name="Schaffert L."/>
            <person name="Albersmeier A."/>
            <person name="Kalinowski J."/>
            <person name="Ruckert C."/>
        </authorList>
    </citation>
    <scope>NUCLEOTIDE SEQUENCE [LARGE SCALE GENOMIC DNA]</scope>
    <source>
        <strain evidence="10">Coryn-1</strain>
    </source>
</reference>
<keyword evidence="4" id="KW-0443">Lipid metabolism</keyword>
<evidence type="ECO:0000313" key="10">
    <source>
        <dbReference type="Proteomes" id="UP000015388"/>
    </source>
</evidence>
<dbReference type="PANTHER" id="PTHR11941:SF169">
    <property type="entry name" value="(7AS)-7A-METHYL-1,5-DIOXO-2,3,5,6,7,7A-HEXAHYDRO-1H-INDENE-CARBOXYL-COA HYDROLASE"/>
    <property type="match status" value="1"/>
</dbReference>
<comment type="catalytic activity">
    <reaction evidence="6">
        <text>a (3S)-3-hydroxyacyl-CoA = a (2E)-enoyl-CoA + H2O</text>
        <dbReference type="Rhea" id="RHEA:16105"/>
        <dbReference type="ChEBI" id="CHEBI:15377"/>
        <dbReference type="ChEBI" id="CHEBI:57318"/>
        <dbReference type="ChEBI" id="CHEBI:58856"/>
        <dbReference type="EC" id="4.2.1.17"/>
    </reaction>
</comment>
<dbReference type="AlphaFoldDB" id="S5T523"/>
<dbReference type="OrthoDB" id="3569436at2"/>
<dbReference type="CDD" id="cd06558">
    <property type="entry name" value="crotonase-like"/>
    <property type="match status" value="1"/>
</dbReference>
<dbReference type="EMBL" id="CP003924">
    <property type="protein sequence ID" value="AGS35735.1"/>
    <property type="molecule type" value="Genomic_DNA"/>
</dbReference>
<gene>
    <name evidence="9" type="ORF">B841_11315</name>
</gene>
<dbReference type="RefSeq" id="WP_020935667.1">
    <property type="nucleotide sequence ID" value="NC_021915.1"/>
</dbReference>
<evidence type="ECO:0000256" key="6">
    <source>
        <dbReference type="ARBA" id="ARBA00023709"/>
    </source>
</evidence>
<dbReference type="EC" id="4.2.1.17" evidence="9"/>
<keyword evidence="10" id="KW-1185">Reference proteome</keyword>
<evidence type="ECO:0000256" key="7">
    <source>
        <dbReference type="ARBA" id="ARBA00023717"/>
    </source>
</evidence>
<dbReference type="KEGG" id="cmd:B841_11315"/>
<evidence type="ECO:0000313" key="9">
    <source>
        <dbReference type="EMBL" id="AGS35735.1"/>
    </source>
</evidence>
<dbReference type="STRING" id="1224163.B841_11315"/>
<dbReference type="PROSITE" id="PS00166">
    <property type="entry name" value="ENOYL_COA_HYDRATASE"/>
    <property type="match status" value="1"/>
</dbReference>
<comment type="catalytic activity">
    <reaction evidence="7">
        <text>a 4-saturated-(3S)-3-hydroxyacyl-CoA = a (3E)-enoyl-CoA + H2O</text>
        <dbReference type="Rhea" id="RHEA:20724"/>
        <dbReference type="ChEBI" id="CHEBI:15377"/>
        <dbReference type="ChEBI" id="CHEBI:58521"/>
        <dbReference type="ChEBI" id="CHEBI:137480"/>
        <dbReference type="EC" id="4.2.1.17"/>
    </reaction>
</comment>
<comment type="function">
    <text evidence="1">Could possibly oxidize fatty acids using specific components.</text>
</comment>
<evidence type="ECO:0000256" key="8">
    <source>
        <dbReference type="RuleBase" id="RU003707"/>
    </source>
</evidence>
<dbReference type="InterPro" id="IPR001753">
    <property type="entry name" value="Enoyl-CoA_hydra/iso"/>
</dbReference>
<comment type="similarity">
    <text evidence="2 8">Belongs to the enoyl-CoA hydratase/isomerase family.</text>
</comment>
<organism evidence="9 10">
    <name type="scientific">Corynebacterium maris DSM 45190</name>
    <dbReference type="NCBI Taxonomy" id="1224163"/>
    <lineage>
        <taxon>Bacteria</taxon>
        <taxon>Bacillati</taxon>
        <taxon>Actinomycetota</taxon>
        <taxon>Actinomycetes</taxon>
        <taxon>Mycobacteriales</taxon>
        <taxon>Corynebacteriaceae</taxon>
        <taxon>Corynebacterium</taxon>
    </lineage>
</organism>
<evidence type="ECO:0000256" key="5">
    <source>
        <dbReference type="ARBA" id="ARBA00023239"/>
    </source>
</evidence>
<dbReference type="SUPFAM" id="SSF52096">
    <property type="entry name" value="ClpP/crotonase"/>
    <property type="match status" value="1"/>
</dbReference>
<dbReference type="InterPro" id="IPR018376">
    <property type="entry name" value="Enoyl-CoA_hyd/isom_CS"/>
</dbReference>
<keyword evidence="5 9" id="KW-0456">Lyase</keyword>
<dbReference type="eggNOG" id="COG1024">
    <property type="taxonomic scope" value="Bacteria"/>
</dbReference>
<dbReference type="NCBIfam" id="NF005891">
    <property type="entry name" value="PRK07854.1"/>
    <property type="match status" value="1"/>
</dbReference>
<proteinExistence type="inferred from homology"/>
<dbReference type="PANTHER" id="PTHR11941">
    <property type="entry name" value="ENOYL-COA HYDRATASE-RELATED"/>
    <property type="match status" value="1"/>
</dbReference>
<name>S5T523_9CORY</name>